<dbReference type="VEuPathDB" id="TriTrypDB:TcCLB.511183.530"/>
<gene>
    <name evidence="3" type="ORF">C3747_20g186</name>
</gene>
<dbReference type="AlphaFoldDB" id="A0A2V2X9D4"/>
<dbReference type="VEuPathDB" id="TriTrypDB:TcBrA4_0171450"/>
<dbReference type="EMBL" id="PRFC01000020">
    <property type="protein sequence ID" value="PWV17052.1"/>
    <property type="molecule type" value="Genomic_DNA"/>
</dbReference>
<feature type="compositionally biased region" description="Polar residues" evidence="1">
    <location>
        <begin position="350"/>
        <end position="366"/>
    </location>
</feature>
<name>A0A2V2X9D4_TRYCR</name>
<feature type="chain" id="PRO_5015864840" evidence="2">
    <location>
        <begin position="29"/>
        <end position="389"/>
    </location>
</feature>
<evidence type="ECO:0000256" key="2">
    <source>
        <dbReference type="SAM" id="SignalP"/>
    </source>
</evidence>
<reference evidence="3 4" key="1">
    <citation type="journal article" date="2018" name="Microb. Genom.">
        <title>Expanding an expanded genome: long-read sequencing of Trypanosoma cruzi.</title>
        <authorList>
            <person name="Berna L."/>
            <person name="Rodriguez M."/>
            <person name="Chiribao M.L."/>
            <person name="Parodi-Talice A."/>
            <person name="Pita S."/>
            <person name="Rijo G."/>
            <person name="Alvarez-Valin F."/>
            <person name="Robello C."/>
        </authorList>
    </citation>
    <scope>NUCLEOTIDE SEQUENCE [LARGE SCALE GENOMIC DNA]</scope>
    <source>
        <strain evidence="3 4">TCC</strain>
    </source>
</reference>
<feature type="compositionally biased region" description="Low complexity" evidence="1">
    <location>
        <begin position="338"/>
        <end position="349"/>
    </location>
</feature>
<feature type="compositionally biased region" description="Polar residues" evidence="1">
    <location>
        <begin position="192"/>
        <end position="204"/>
    </location>
</feature>
<feature type="compositionally biased region" description="Low complexity" evidence="1">
    <location>
        <begin position="227"/>
        <end position="247"/>
    </location>
</feature>
<comment type="caution">
    <text evidence="3">The sequence shown here is derived from an EMBL/GenBank/DDBJ whole genome shotgun (WGS) entry which is preliminary data.</text>
</comment>
<dbReference type="OMA" id="HEDGNTD"/>
<feature type="region of interest" description="Disordered" evidence="1">
    <location>
        <begin position="32"/>
        <end position="366"/>
    </location>
</feature>
<evidence type="ECO:0000256" key="1">
    <source>
        <dbReference type="SAM" id="MobiDB-lite"/>
    </source>
</evidence>
<feature type="compositionally biased region" description="Acidic residues" evidence="1">
    <location>
        <begin position="91"/>
        <end position="109"/>
    </location>
</feature>
<dbReference type="VEuPathDB" id="TriTrypDB:TcCLB.509753.140"/>
<dbReference type="VEuPathDB" id="TriTrypDB:ECC02_009691"/>
<dbReference type="VEuPathDB" id="TriTrypDB:BCY84_10337"/>
<dbReference type="VEuPathDB" id="TriTrypDB:TcCL_ESM06990"/>
<evidence type="ECO:0000313" key="4">
    <source>
        <dbReference type="Proteomes" id="UP000246078"/>
    </source>
</evidence>
<keyword evidence="2" id="KW-0732">Signal</keyword>
<feature type="compositionally biased region" description="Basic and acidic residues" evidence="1">
    <location>
        <begin position="302"/>
        <end position="326"/>
    </location>
</feature>
<protein>
    <submittedName>
        <fullName evidence="3">Mucin-associated surface protein (MASP)</fullName>
    </submittedName>
</protein>
<feature type="compositionally biased region" description="Basic and acidic residues" evidence="1">
    <location>
        <begin position="110"/>
        <end position="139"/>
    </location>
</feature>
<proteinExistence type="predicted"/>
<dbReference type="VEuPathDB" id="TriTrypDB:TCDM_09308"/>
<feature type="signal peptide" evidence="2">
    <location>
        <begin position="1"/>
        <end position="28"/>
    </location>
</feature>
<dbReference type="VEuPathDB" id="TriTrypDB:TcYC6_0162540"/>
<organism evidence="3 4">
    <name type="scientific">Trypanosoma cruzi</name>
    <dbReference type="NCBI Taxonomy" id="5693"/>
    <lineage>
        <taxon>Eukaryota</taxon>
        <taxon>Discoba</taxon>
        <taxon>Euglenozoa</taxon>
        <taxon>Kinetoplastea</taxon>
        <taxon>Metakinetoplastina</taxon>
        <taxon>Trypanosomatida</taxon>
        <taxon>Trypanosomatidae</taxon>
        <taxon>Trypanosoma</taxon>
        <taxon>Schizotrypanum</taxon>
    </lineage>
</organism>
<feature type="compositionally biased region" description="Basic and acidic residues" evidence="1">
    <location>
        <begin position="266"/>
        <end position="277"/>
    </location>
</feature>
<dbReference type="VEuPathDB" id="TriTrypDB:C3747_20g186"/>
<dbReference type="Proteomes" id="UP000246078">
    <property type="component" value="Unassembled WGS sequence"/>
</dbReference>
<sequence length="389" mass="40171">MAMMMTGRVLLLCALCVLWCGAGCGVFADQDEELSTESPGGRSSGGDPLETKELENPVPHGADSEIQSPVVEQPQLNHPQDLRGAATESLGEGEGEGEGEEDDDDEKEDEKERGKGKDGKDTRTTEKTEKQKSLTKDRGTLQLPSQPERGITPAPPGEALQVEEEEGPPASGGDSRPRQPAATPSAPELLLTLTSIEGQGQGTPSEIPPGPKTTTTNGKPAGEASPTASTGSQTATETTSTTSPSNAKVALGAAEKHLGNRVPNQQKEKTEAPDSMKDAPTSHPAETKATSISTTGSGGAQKNEDRVDNGDQRSNSKEPQDGHEDGNTDDAPTASEAEPQTPETDTTQTNAKSKSGDSDGSTVVSQTTSPLLLLLFDVACAAAAAVVAA</sequence>
<dbReference type="VEuPathDB" id="TriTrypDB:TcCLB.508165.30"/>
<evidence type="ECO:0000313" key="3">
    <source>
        <dbReference type="EMBL" id="PWV17052.1"/>
    </source>
</evidence>
<dbReference type="VEuPathDB" id="TriTrypDB:C4B63_1g983"/>
<accession>A0A2V2X9D4</accession>